<proteinExistence type="predicted"/>
<name>A0ABN3X979_9ACTN</name>
<dbReference type="EMBL" id="BAAAUD010000032">
    <property type="protein sequence ID" value="GAA2942769.1"/>
    <property type="molecule type" value="Genomic_DNA"/>
</dbReference>
<reference evidence="2 3" key="1">
    <citation type="journal article" date="2019" name="Int. J. Syst. Evol. Microbiol.">
        <title>The Global Catalogue of Microorganisms (GCM) 10K type strain sequencing project: providing services to taxonomists for standard genome sequencing and annotation.</title>
        <authorList>
            <consortium name="The Broad Institute Genomics Platform"/>
            <consortium name="The Broad Institute Genome Sequencing Center for Infectious Disease"/>
            <person name="Wu L."/>
            <person name="Ma J."/>
        </authorList>
    </citation>
    <scope>NUCLEOTIDE SEQUENCE [LARGE SCALE GENOMIC DNA]</scope>
    <source>
        <strain evidence="2 3">JCM 9088</strain>
    </source>
</reference>
<feature type="transmembrane region" description="Helical" evidence="1">
    <location>
        <begin position="43"/>
        <end position="63"/>
    </location>
</feature>
<feature type="transmembrane region" description="Helical" evidence="1">
    <location>
        <begin position="83"/>
        <end position="102"/>
    </location>
</feature>
<accession>A0ABN3X979</accession>
<evidence type="ECO:0000256" key="1">
    <source>
        <dbReference type="SAM" id="Phobius"/>
    </source>
</evidence>
<comment type="caution">
    <text evidence="2">The sequence shown here is derived from an EMBL/GenBank/DDBJ whole genome shotgun (WGS) entry which is preliminary data.</text>
</comment>
<organism evidence="2 3">
    <name type="scientific">Streptomyces enissocaesilis</name>
    <dbReference type="NCBI Taxonomy" id="332589"/>
    <lineage>
        <taxon>Bacteria</taxon>
        <taxon>Bacillati</taxon>
        <taxon>Actinomycetota</taxon>
        <taxon>Actinomycetes</taxon>
        <taxon>Kitasatosporales</taxon>
        <taxon>Streptomycetaceae</taxon>
        <taxon>Streptomyces</taxon>
        <taxon>Streptomyces rochei group</taxon>
    </lineage>
</organism>
<gene>
    <name evidence="2" type="ORF">GCM10010446_30080</name>
</gene>
<keyword evidence="1" id="KW-1133">Transmembrane helix</keyword>
<keyword evidence="1" id="KW-0812">Transmembrane</keyword>
<evidence type="ECO:0000313" key="3">
    <source>
        <dbReference type="Proteomes" id="UP001500403"/>
    </source>
</evidence>
<evidence type="ECO:0000313" key="2">
    <source>
        <dbReference type="EMBL" id="GAA2942769.1"/>
    </source>
</evidence>
<keyword evidence="3" id="KW-1185">Reference proteome</keyword>
<keyword evidence="1" id="KW-0472">Membrane</keyword>
<sequence>MIPPSRNARPQDHVLLGVTELVGSSGPDDYEEKVRPGPLRRHALWGAGIAVLGVGLGRASALFRTGPEEYGLPPAAPGTVRPYLVAWTATGLAAAAVLRAAAAVIRSIGGAAGGALASRIQQWTIVTPMPSPAASWAQVSPHRRWASARRA</sequence>
<protein>
    <submittedName>
        <fullName evidence="2">Uncharacterized protein</fullName>
    </submittedName>
</protein>
<dbReference type="Proteomes" id="UP001500403">
    <property type="component" value="Unassembled WGS sequence"/>
</dbReference>